<dbReference type="PROSITE" id="PS00195">
    <property type="entry name" value="GLUTAREDOXIN_1"/>
    <property type="match status" value="1"/>
</dbReference>
<dbReference type="InterPro" id="IPR014025">
    <property type="entry name" value="Glutaredoxin_subgr"/>
</dbReference>
<gene>
    <name evidence="7" type="ORF">IAD41_06920</name>
</gene>
<dbReference type="Pfam" id="PF00462">
    <property type="entry name" value="Glutaredoxin"/>
    <property type="match status" value="1"/>
</dbReference>
<sequence>MNNIEIYTSSTCPYCTKAKKLLQMLKLDYVEHNVDENFDEMCEDLALQFGKPIQTVPQIIVNGHYIGGYTDLEAFHKSGKLKDLLKS</sequence>
<keyword evidence="2" id="KW-0813">Transport</keyword>
<accession>A0A9D1K4P0</accession>
<name>A0A9D1K4P0_9BACT</name>
<dbReference type="PANTHER" id="PTHR46679:SF1">
    <property type="entry name" value="GLUTAREDOXIN-2, MITOCHONDRIAL"/>
    <property type="match status" value="1"/>
</dbReference>
<keyword evidence="4" id="KW-1015">Disulfide bond</keyword>
<evidence type="ECO:0000256" key="5">
    <source>
        <dbReference type="ARBA" id="ARBA00023284"/>
    </source>
</evidence>
<dbReference type="PROSITE" id="PS51354">
    <property type="entry name" value="GLUTAREDOXIN_2"/>
    <property type="match status" value="1"/>
</dbReference>
<keyword evidence="5" id="KW-0676">Redox-active center</keyword>
<dbReference type="InterPro" id="IPR036249">
    <property type="entry name" value="Thioredoxin-like_sf"/>
</dbReference>
<dbReference type="EMBL" id="DVJO01000153">
    <property type="protein sequence ID" value="HIS83318.1"/>
    <property type="molecule type" value="Genomic_DNA"/>
</dbReference>
<comment type="caution">
    <text evidence="7">The sequence shown here is derived from an EMBL/GenBank/DDBJ whole genome shotgun (WGS) entry which is preliminary data.</text>
</comment>
<dbReference type="InterPro" id="IPR002109">
    <property type="entry name" value="Glutaredoxin"/>
</dbReference>
<feature type="domain" description="Glutaredoxin" evidence="6">
    <location>
        <begin position="4"/>
        <end position="66"/>
    </location>
</feature>
<dbReference type="InterPro" id="IPR011767">
    <property type="entry name" value="GLR_AS"/>
</dbReference>
<dbReference type="AlphaFoldDB" id="A0A9D1K4P0"/>
<evidence type="ECO:0000256" key="1">
    <source>
        <dbReference type="ARBA" id="ARBA00007787"/>
    </source>
</evidence>
<reference evidence="7" key="2">
    <citation type="journal article" date="2021" name="PeerJ">
        <title>Extensive microbial diversity within the chicken gut microbiome revealed by metagenomics and culture.</title>
        <authorList>
            <person name="Gilroy R."/>
            <person name="Ravi A."/>
            <person name="Getino M."/>
            <person name="Pursley I."/>
            <person name="Horton D.L."/>
            <person name="Alikhan N.F."/>
            <person name="Baker D."/>
            <person name="Gharbi K."/>
            <person name="Hall N."/>
            <person name="Watson M."/>
            <person name="Adriaenssens E.M."/>
            <person name="Foster-Nyarko E."/>
            <person name="Jarju S."/>
            <person name="Secka A."/>
            <person name="Antonio M."/>
            <person name="Oren A."/>
            <person name="Chaudhuri R.R."/>
            <person name="La Ragione R."/>
            <person name="Hildebrand F."/>
            <person name="Pallen M.J."/>
        </authorList>
    </citation>
    <scope>NUCLEOTIDE SEQUENCE</scope>
    <source>
        <strain evidence="7">CHK152-2994</strain>
    </source>
</reference>
<comment type="similarity">
    <text evidence="1">Belongs to the glutaredoxin family.</text>
</comment>
<evidence type="ECO:0000256" key="4">
    <source>
        <dbReference type="ARBA" id="ARBA00023157"/>
    </source>
</evidence>
<dbReference type="CDD" id="cd02066">
    <property type="entry name" value="GRX_family"/>
    <property type="match status" value="1"/>
</dbReference>
<dbReference type="SUPFAM" id="SSF52833">
    <property type="entry name" value="Thioredoxin-like"/>
    <property type="match status" value="1"/>
</dbReference>
<dbReference type="Gene3D" id="3.40.30.10">
    <property type="entry name" value="Glutaredoxin"/>
    <property type="match status" value="1"/>
</dbReference>
<reference evidence="7" key="1">
    <citation type="submission" date="2020-10" db="EMBL/GenBank/DDBJ databases">
        <authorList>
            <person name="Gilroy R."/>
        </authorList>
    </citation>
    <scope>NUCLEOTIDE SEQUENCE</scope>
    <source>
        <strain evidence="7">CHK152-2994</strain>
    </source>
</reference>
<evidence type="ECO:0000313" key="8">
    <source>
        <dbReference type="Proteomes" id="UP000824139"/>
    </source>
</evidence>
<evidence type="ECO:0000256" key="3">
    <source>
        <dbReference type="ARBA" id="ARBA00022982"/>
    </source>
</evidence>
<dbReference type="PANTHER" id="PTHR46679">
    <property type="match status" value="1"/>
</dbReference>
<evidence type="ECO:0000313" key="7">
    <source>
        <dbReference type="EMBL" id="HIS83318.1"/>
    </source>
</evidence>
<organism evidence="7 8">
    <name type="scientific">Candidatus Scatenecus faecavium</name>
    <dbReference type="NCBI Taxonomy" id="2840915"/>
    <lineage>
        <taxon>Bacteria</taxon>
        <taxon>Candidatus Scatenecus</taxon>
    </lineage>
</organism>
<proteinExistence type="inferred from homology"/>
<dbReference type="GO" id="GO:0015035">
    <property type="term" value="F:protein-disulfide reductase activity"/>
    <property type="evidence" value="ECO:0007669"/>
    <property type="project" value="TreeGrafter"/>
</dbReference>
<evidence type="ECO:0000256" key="2">
    <source>
        <dbReference type="ARBA" id="ARBA00022448"/>
    </source>
</evidence>
<dbReference type="PRINTS" id="PR00160">
    <property type="entry name" value="GLUTAREDOXIN"/>
</dbReference>
<protein>
    <submittedName>
        <fullName evidence="7">Glutaredoxin 3</fullName>
    </submittedName>
</protein>
<keyword evidence="3" id="KW-0249">Electron transport</keyword>
<evidence type="ECO:0000259" key="6">
    <source>
        <dbReference type="Pfam" id="PF00462"/>
    </source>
</evidence>
<dbReference type="Proteomes" id="UP000824139">
    <property type="component" value="Unassembled WGS sequence"/>
</dbReference>